<name>A0ABR3VBW8_HUMIN</name>
<reference evidence="2 3" key="1">
    <citation type="journal article" date="2024" name="Commun. Biol.">
        <title>Comparative genomic analysis of thermophilic fungi reveals convergent evolutionary adaptations and gene losses.</title>
        <authorList>
            <person name="Steindorff A.S."/>
            <person name="Aguilar-Pontes M.V."/>
            <person name="Robinson A.J."/>
            <person name="Andreopoulos B."/>
            <person name="LaButti K."/>
            <person name="Kuo A."/>
            <person name="Mondo S."/>
            <person name="Riley R."/>
            <person name="Otillar R."/>
            <person name="Haridas S."/>
            <person name="Lipzen A."/>
            <person name="Grimwood J."/>
            <person name="Schmutz J."/>
            <person name="Clum A."/>
            <person name="Reid I.D."/>
            <person name="Moisan M.C."/>
            <person name="Butler G."/>
            <person name="Nguyen T.T.M."/>
            <person name="Dewar K."/>
            <person name="Conant G."/>
            <person name="Drula E."/>
            <person name="Henrissat B."/>
            <person name="Hansel C."/>
            <person name="Singer S."/>
            <person name="Hutchinson M.I."/>
            <person name="de Vries R.P."/>
            <person name="Natvig D.O."/>
            <person name="Powell A.J."/>
            <person name="Tsang A."/>
            <person name="Grigoriev I.V."/>
        </authorList>
    </citation>
    <scope>NUCLEOTIDE SEQUENCE [LARGE SCALE GENOMIC DNA]</scope>
    <source>
        <strain evidence="2 3">CBS 620.91</strain>
    </source>
</reference>
<protein>
    <submittedName>
        <fullName evidence="2">Uncharacterized protein</fullName>
    </submittedName>
</protein>
<feature type="signal peptide" evidence="1">
    <location>
        <begin position="1"/>
        <end position="18"/>
    </location>
</feature>
<sequence>MNLFPIAALAGGLGGALGVAGEQHVLAGLVLGDALLPSLLSPPGPALSPQHHPVMNMNITIHQPNVPLIPSPLPPAGPASHADKIIDQFLLLTRSTPWKLVEKIPFEGDTFEPEGLVRLGDSERYFVSAGEWTVPRSRADSGGAGIPHLLIFNKDGRRLADITLTSPSGQAEEYHPGGIDYDGTHLWLPLAQYRPASTATVVRLGLETGPDGFPQMELVLRVEDHIGAVVHDTTTYGKLLGLTWGGRTALSWRLQRRKWWCPWCRPPFAPPPAFTPPDGLVRNPSHFVDYQDCKFLGRSRRHGLRPVMLCSGIAELENRSRSGDRAGTKVVIGGVALVDIESMVPLWEVPLTMKTGRGALVTKNPMDVAVVDGRMRLYFLPDERNSTLYVYEPGLEDNE</sequence>
<dbReference type="Proteomes" id="UP001583172">
    <property type="component" value="Unassembled WGS sequence"/>
</dbReference>
<evidence type="ECO:0000313" key="2">
    <source>
        <dbReference type="EMBL" id="KAL1839194.1"/>
    </source>
</evidence>
<keyword evidence="1" id="KW-0732">Signal</keyword>
<comment type="caution">
    <text evidence="2">The sequence shown here is derived from an EMBL/GenBank/DDBJ whole genome shotgun (WGS) entry which is preliminary data.</text>
</comment>
<dbReference type="Pfam" id="PF20055">
    <property type="entry name" value="DUF6454"/>
    <property type="match status" value="1"/>
</dbReference>
<keyword evidence="3" id="KW-1185">Reference proteome</keyword>
<organism evidence="2 3">
    <name type="scientific">Humicola insolens</name>
    <name type="common">Soft-rot fungus</name>
    <dbReference type="NCBI Taxonomy" id="85995"/>
    <lineage>
        <taxon>Eukaryota</taxon>
        <taxon>Fungi</taxon>
        <taxon>Dikarya</taxon>
        <taxon>Ascomycota</taxon>
        <taxon>Pezizomycotina</taxon>
        <taxon>Sordariomycetes</taxon>
        <taxon>Sordariomycetidae</taxon>
        <taxon>Sordariales</taxon>
        <taxon>Chaetomiaceae</taxon>
        <taxon>Mycothermus</taxon>
    </lineage>
</organism>
<dbReference type="EMBL" id="JAZGSY010000170">
    <property type="protein sequence ID" value="KAL1839194.1"/>
    <property type="molecule type" value="Genomic_DNA"/>
</dbReference>
<evidence type="ECO:0000313" key="3">
    <source>
        <dbReference type="Proteomes" id="UP001583172"/>
    </source>
</evidence>
<accession>A0ABR3VBW8</accession>
<feature type="chain" id="PRO_5045873697" evidence="1">
    <location>
        <begin position="19"/>
        <end position="399"/>
    </location>
</feature>
<dbReference type="InterPro" id="IPR046312">
    <property type="entry name" value="DUF6454"/>
</dbReference>
<proteinExistence type="predicted"/>
<gene>
    <name evidence="2" type="ORF">VTJ49DRAFT_1783</name>
</gene>
<evidence type="ECO:0000256" key="1">
    <source>
        <dbReference type="SAM" id="SignalP"/>
    </source>
</evidence>